<accession>A0A1Y1WLN1</accession>
<dbReference type="AlphaFoldDB" id="A0A1Y1WLN1"/>
<name>A0A1Y1WLN1_9FUNG</name>
<dbReference type="EMBL" id="MCFD01000001">
    <property type="protein sequence ID" value="ORX74480.1"/>
    <property type="molecule type" value="Genomic_DNA"/>
</dbReference>
<keyword evidence="2" id="KW-0732">Signal</keyword>
<proteinExistence type="predicted"/>
<comment type="caution">
    <text evidence="3">The sequence shown here is derived from an EMBL/GenBank/DDBJ whole genome shotgun (WGS) entry which is preliminary data.</text>
</comment>
<organism evidence="3 4">
    <name type="scientific">Linderina pennispora</name>
    <dbReference type="NCBI Taxonomy" id="61395"/>
    <lineage>
        <taxon>Eukaryota</taxon>
        <taxon>Fungi</taxon>
        <taxon>Fungi incertae sedis</taxon>
        <taxon>Zoopagomycota</taxon>
        <taxon>Kickxellomycotina</taxon>
        <taxon>Kickxellomycetes</taxon>
        <taxon>Kickxellales</taxon>
        <taxon>Kickxellaceae</taxon>
        <taxon>Linderina</taxon>
    </lineage>
</organism>
<dbReference type="GeneID" id="63801912"/>
<evidence type="ECO:0000313" key="4">
    <source>
        <dbReference type="Proteomes" id="UP000193922"/>
    </source>
</evidence>
<evidence type="ECO:0000313" key="3">
    <source>
        <dbReference type="EMBL" id="ORX74480.1"/>
    </source>
</evidence>
<feature type="chain" id="PRO_5013276888" evidence="2">
    <location>
        <begin position="18"/>
        <end position="137"/>
    </location>
</feature>
<dbReference type="RefSeq" id="XP_040747691.1">
    <property type="nucleotide sequence ID" value="XM_040885264.1"/>
</dbReference>
<evidence type="ECO:0000256" key="2">
    <source>
        <dbReference type="SAM" id="SignalP"/>
    </source>
</evidence>
<reference evidence="3 4" key="1">
    <citation type="submission" date="2016-07" db="EMBL/GenBank/DDBJ databases">
        <title>Pervasive Adenine N6-methylation of Active Genes in Fungi.</title>
        <authorList>
            <consortium name="DOE Joint Genome Institute"/>
            <person name="Mondo S.J."/>
            <person name="Dannebaum R.O."/>
            <person name="Kuo R.C."/>
            <person name="Labutti K."/>
            <person name="Haridas S."/>
            <person name="Kuo A."/>
            <person name="Salamov A."/>
            <person name="Ahrendt S.R."/>
            <person name="Lipzen A."/>
            <person name="Sullivan W."/>
            <person name="Andreopoulos W.B."/>
            <person name="Clum A."/>
            <person name="Lindquist E."/>
            <person name="Daum C."/>
            <person name="Ramamoorthy G.K."/>
            <person name="Gryganskyi A."/>
            <person name="Culley D."/>
            <person name="Magnuson J.K."/>
            <person name="James T.Y."/>
            <person name="O'Malley M.A."/>
            <person name="Stajich J.E."/>
            <person name="Spatafora J.W."/>
            <person name="Visel A."/>
            <person name="Grigoriev I.V."/>
        </authorList>
    </citation>
    <scope>NUCLEOTIDE SEQUENCE [LARGE SCALE GENOMIC DNA]</scope>
    <source>
        <strain evidence="3 4">ATCC 12442</strain>
    </source>
</reference>
<keyword evidence="4" id="KW-1185">Reference proteome</keyword>
<dbReference type="Proteomes" id="UP000193922">
    <property type="component" value="Unassembled WGS sequence"/>
</dbReference>
<protein>
    <submittedName>
        <fullName evidence="3">Uncharacterized protein</fullName>
    </submittedName>
</protein>
<gene>
    <name evidence="3" type="ORF">DL89DRAFT_254318</name>
</gene>
<feature type="region of interest" description="Disordered" evidence="1">
    <location>
        <begin position="96"/>
        <end position="115"/>
    </location>
</feature>
<evidence type="ECO:0000256" key="1">
    <source>
        <dbReference type="SAM" id="MobiDB-lite"/>
    </source>
</evidence>
<feature type="signal peptide" evidence="2">
    <location>
        <begin position="1"/>
        <end position="17"/>
    </location>
</feature>
<sequence length="137" mass="14968">MKFTLLTLLSLLRLSPQMLLLFRSPIKQTLSTRPSISLVMDLVFHAVPLIPATASHVVSSGYLEKVPAQRANKILIYGDGTKSGFEAKGGYNVKNEPNKSYGNHGNGHRHAPIPIRYNAGSKMSGQHAYHTVAAPVY</sequence>